<dbReference type="PANTHER" id="PTHR12561">
    <property type="entry name" value="LIPOATE-PROTEIN LIGASE"/>
    <property type="match status" value="1"/>
</dbReference>
<keyword evidence="7" id="KW-1185">Reference proteome</keyword>
<dbReference type="Pfam" id="PF21948">
    <property type="entry name" value="LplA-B_cat"/>
    <property type="match status" value="1"/>
</dbReference>
<dbReference type="EMBL" id="JANIEX010000322">
    <property type="protein sequence ID" value="KAJ3568815.1"/>
    <property type="molecule type" value="Genomic_DNA"/>
</dbReference>
<dbReference type="GO" id="GO:0009249">
    <property type="term" value="P:protein lipoylation"/>
    <property type="evidence" value="ECO:0007669"/>
    <property type="project" value="InterPro"/>
</dbReference>
<dbReference type="Gene3D" id="3.30.390.50">
    <property type="entry name" value="CO dehydrogenase flavoprotein, C-terminal domain"/>
    <property type="match status" value="1"/>
</dbReference>
<evidence type="ECO:0000313" key="6">
    <source>
        <dbReference type="EMBL" id="KAJ3568815.1"/>
    </source>
</evidence>
<gene>
    <name evidence="6" type="ORF">NP233_g5463</name>
</gene>
<comment type="function">
    <text evidence="1">Catalyzes both the ATP-dependent activation of exogenously supplied lipoate to lipoyl-AMP and the transfer of the activated lipoyl onto the lipoyl domains of lipoate-dependent enzymes.</text>
</comment>
<dbReference type="SUPFAM" id="SSF55681">
    <property type="entry name" value="Class II aaRS and biotin synthetases"/>
    <property type="match status" value="1"/>
</dbReference>
<evidence type="ECO:0000256" key="3">
    <source>
        <dbReference type="ARBA" id="ARBA00008242"/>
    </source>
</evidence>
<evidence type="ECO:0000259" key="5">
    <source>
        <dbReference type="PROSITE" id="PS51733"/>
    </source>
</evidence>
<dbReference type="PROSITE" id="PS51733">
    <property type="entry name" value="BPL_LPL_CATALYTIC"/>
    <property type="match status" value="1"/>
</dbReference>
<evidence type="ECO:0000256" key="1">
    <source>
        <dbReference type="ARBA" id="ARBA00003253"/>
    </source>
</evidence>
<reference evidence="6" key="1">
    <citation type="submission" date="2022-07" db="EMBL/GenBank/DDBJ databases">
        <title>Genome Sequence of Leucocoprinus birnbaumii.</title>
        <authorList>
            <person name="Buettner E."/>
        </authorList>
    </citation>
    <scope>NUCLEOTIDE SEQUENCE</scope>
    <source>
        <strain evidence="6">VT141</strain>
    </source>
</reference>
<dbReference type="Proteomes" id="UP001213000">
    <property type="component" value="Unassembled WGS sequence"/>
</dbReference>
<evidence type="ECO:0000256" key="2">
    <source>
        <dbReference type="ARBA" id="ARBA00005085"/>
    </source>
</evidence>
<dbReference type="GO" id="GO:0005739">
    <property type="term" value="C:mitochondrion"/>
    <property type="evidence" value="ECO:0007669"/>
    <property type="project" value="TreeGrafter"/>
</dbReference>
<organism evidence="6 7">
    <name type="scientific">Leucocoprinus birnbaumii</name>
    <dbReference type="NCBI Taxonomy" id="56174"/>
    <lineage>
        <taxon>Eukaryota</taxon>
        <taxon>Fungi</taxon>
        <taxon>Dikarya</taxon>
        <taxon>Basidiomycota</taxon>
        <taxon>Agaricomycotina</taxon>
        <taxon>Agaricomycetes</taxon>
        <taxon>Agaricomycetidae</taxon>
        <taxon>Agaricales</taxon>
        <taxon>Agaricineae</taxon>
        <taxon>Agaricaceae</taxon>
        <taxon>Leucocoprinus</taxon>
    </lineage>
</organism>
<dbReference type="AlphaFoldDB" id="A0AAD5YUK9"/>
<dbReference type="GO" id="GO:0017118">
    <property type="term" value="F:lipoyltransferase activity"/>
    <property type="evidence" value="ECO:0007669"/>
    <property type="project" value="TreeGrafter"/>
</dbReference>
<accession>A0AAD5YUK9</accession>
<evidence type="ECO:0000256" key="4">
    <source>
        <dbReference type="ARBA" id="ARBA00015925"/>
    </source>
</evidence>
<sequence length="275" mass="31636">MTFFHTFRLPLRRRPLHTFGHRHSSSSTNPQHPIYVSRSTNPYFNLTYEDWLFRHKDVKEPLLLIYRDDPCVVIGRNQNPWKEVNFDALRARPGVPFIRRRSGGGTVYHETMITRGVPSIRSPVCNIQQSNLNVDHDSFTAAVVDEFRKEYGINEDVVEVEESDDLLSIDYIKKGMSELPTWEWAYGQTPEFTYTVDNTFSWGKIMAKLHSKHGLILSCTLNVTESHLSAEDAEHVFQLAKALEGQRYGFIDDPRMPATNKAALSVSSWLKTVMS</sequence>
<protein>
    <recommendedName>
        <fullName evidence="4">Putative lipoate-protein ligase A</fullName>
    </recommendedName>
</protein>
<dbReference type="Gene3D" id="3.30.930.10">
    <property type="entry name" value="Bira Bifunctional Protein, Domain 2"/>
    <property type="match status" value="2"/>
</dbReference>
<feature type="domain" description="BPL/LPL catalytic" evidence="5">
    <location>
        <begin position="57"/>
        <end position="251"/>
    </location>
</feature>
<dbReference type="PANTHER" id="PTHR12561:SF3">
    <property type="entry name" value="LIPOYLTRANSFERASE 1, MITOCHONDRIAL"/>
    <property type="match status" value="1"/>
</dbReference>
<evidence type="ECO:0000313" key="7">
    <source>
        <dbReference type="Proteomes" id="UP001213000"/>
    </source>
</evidence>
<dbReference type="InterPro" id="IPR045864">
    <property type="entry name" value="aa-tRNA-synth_II/BPL/LPL"/>
</dbReference>
<proteinExistence type="inferred from homology"/>
<dbReference type="InterPro" id="IPR004143">
    <property type="entry name" value="BPL_LPL_catalytic"/>
</dbReference>
<name>A0AAD5YUK9_9AGAR</name>
<comment type="caution">
    <text evidence="6">The sequence shown here is derived from an EMBL/GenBank/DDBJ whole genome shotgun (WGS) entry which is preliminary data.</text>
</comment>
<comment type="pathway">
    <text evidence="2">Protein modification; protein lipoylation via exogenous pathway; protein N(6)-(lipoyl)lysine from lipoate: step 2/2.</text>
</comment>
<comment type="similarity">
    <text evidence="3">Belongs to the LplA family.</text>
</comment>
<dbReference type="InterPro" id="IPR004562">
    <property type="entry name" value="LipoylTrfase_LipoateP_Ligase"/>
</dbReference>